<comment type="caution">
    <text evidence="8">The sequence shown here is derived from an EMBL/GenBank/DDBJ whole genome shotgun (WGS) entry which is preliminary data.</text>
</comment>
<protein>
    <submittedName>
        <fullName evidence="8">Cystathionine beta-lyase</fullName>
        <ecNumber evidence="8">4.4.1.8</ecNumber>
    </submittedName>
</protein>
<dbReference type="GO" id="GO:0047804">
    <property type="term" value="F:cysteine-S-conjugate beta-lyase activity"/>
    <property type="evidence" value="ECO:0007669"/>
    <property type="project" value="InterPro"/>
</dbReference>
<dbReference type="AlphaFoldDB" id="A0A7W9ZYR4"/>
<dbReference type="NCBIfam" id="NF004626">
    <property type="entry name" value="PRK05967.1"/>
    <property type="match status" value="1"/>
</dbReference>
<evidence type="ECO:0000256" key="6">
    <source>
        <dbReference type="PIRSR" id="PIRSR001434-2"/>
    </source>
</evidence>
<evidence type="ECO:0000313" key="8">
    <source>
        <dbReference type="EMBL" id="MBB6224079.1"/>
    </source>
</evidence>
<dbReference type="CDD" id="cd00614">
    <property type="entry name" value="CGS_like"/>
    <property type="match status" value="1"/>
</dbReference>
<dbReference type="PANTHER" id="PTHR43500">
    <property type="entry name" value="CYSTATHIONINE BETA-LYASE-RELATED"/>
    <property type="match status" value="1"/>
</dbReference>
<evidence type="ECO:0000256" key="5">
    <source>
        <dbReference type="ARBA" id="ARBA00047517"/>
    </source>
</evidence>
<proteinExistence type="inferred from homology"/>
<dbReference type="InterPro" id="IPR000277">
    <property type="entry name" value="Cys/Met-Metab_PyrdxlP-dep_enz"/>
</dbReference>
<gene>
    <name evidence="8" type="ORF">GGE66_005080</name>
</gene>
<evidence type="ECO:0000256" key="4">
    <source>
        <dbReference type="ARBA" id="ARBA00023239"/>
    </source>
</evidence>
<dbReference type="Pfam" id="PF01053">
    <property type="entry name" value="Cys_Met_Meta_PP"/>
    <property type="match status" value="1"/>
</dbReference>
<accession>A0A7W9ZYR4</accession>
<feature type="modified residue" description="N6-(pyridoxal phosphate)lysine" evidence="6">
    <location>
        <position position="244"/>
    </location>
</feature>
<dbReference type="InterPro" id="IPR015422">
    <property type="entry name" value="PyrdxlP-dep_Trfase_small"/>
</dbReference>
<comment type="catalytic activity">
    <reaction evidence="5">
        <text>L,L-cystathionine + H2O = L-homocysteine + pyruvate + NH4(+)</text>
        <dbReference type="Rhea" id="RHEA:13965"/>
        <dbReference type="ChEBI" id="CHEBI:15361"/>
        <dbReference type="ChEBI" id="CHEBI:15377"/>
        <dbReference type="ChEBI" id="CHEBI:28938"/>
        <dbReference type="ChEBI" id="CHEBI:58161"/>
        <dbReference type="ChEBI" id="CHEBI:58199"/>
    </reaction>
</comment>
<evidence type="ECO:0000313" key="9">
    <source>
        <dbReference type="Proteomes" id="UP000517187"/>
    </source>
</evidence>
<keyword evidence="4 8" id="KW-0456">Lyase</keyword>
<dbReference type="SUPFAM" id="SSF53383">
    <property type="entry name" value="PLP-dependent transferases"/>
    <property type="match status" value="1"/>
</dbReference>
<dbReference type="InterPro" id="IPR006233">
    <property type="entry name" value="Cys_b_lyase_bac"/>
</dbReference>
<dbReference type="InterPro" id="IPR015421">
    <property type="entry name" value="PyrdxlP-dep_Trfase_major"/>
</dbReference>
<organism evidence="8 9">
    <name type="scientific">Rhizobium leguminosarum</name>
    <dbReference type="NCBI Taxonomy" id="384"/>
    <lineage>
        <taxon>Bacteria</taxon>
        <taxon>Pseudomonadati</taxon>
        <taxon>Pseudomonadota</taxon>
        <taxon>Alphaproteobacteria</taxon>
        <taxon>Hyphomicrobiales</taxon>
        <taxon>Rhizobiaceae</taxon>
        <taxon>Rhizobium/Agrobacterium group</taxon>
        <taxon>Rhizobium</taxon>
    </lineage>
</organism>
<dbReference type="InterPro" id="IPR015424">
    <property type="entry name" value="PyrdxlP-dep_Trfase"/>
</dbReference>
<dbReference type="PANTHER" id="PTHR43500:SF1">
    <property type="entry name" value="CYSTATHIONINE BETA-LYASE-RELATED"/>
    <property type="match status" value="1"/>
</dbReference>
<dbReference type="GO" id="GO:0030170">
    <property type="term" value="F:pyridoxal phosphate binding"/>
    <property type="evidence" value="ECO:0007669"/>
    <property type="project" value="InterPro"/>
</dbReference>
<dbReference type="GO" id="GO:0019346">
    <property type="term" value="P:transsulfuration"/>
    <property type="evidence" value="ECO:0007669"/>
    <property type="project" value="InterPro"/>
</dbReference>
<dbReference type="GO" id="GO:0019450">
    <property type="term" value="P:L-cysteine catabolic process to pyruvate"/>
    <property type="evidence" value="ECO:0007669"/>
    <property type="project" value="TreeGrafter"/>
</dbReference>
<keyword evidence="3 6" id="KW-0663">Pyridoxal phosphate</keyword>
<dbReference type="EC" id="4.4.1.8" evidence="8"/>
<dbReference type="PIRSF" id="PIRSF001434">
    <property type="entry name" value="CGS"/>
    <property type="match status" value="1"/>
</dbReference>
<evidence type="ECO:0000256" key="3">
    <source>
        <dbReference type="ARBA" id="ARBA00022898"/>
    </source>
</evidence>
<dbReference type="EMBL" id="JACIIJ010000014">
    <property type="protein sequence ID" value="MBB6224079.1"/>
    <property type="molecule type" value="Genomic_DNA"/>
</dbReference>
<dbReference type="Proteomes" id="UP000517187">
    <property type="component" value="Unassembled WGS sequence"/>
</dbReference>
<evidence type="ECO:0000256" key="2">
    <source>
        <dbReference type="ARBA" id="ARBA00009077"/>
    </source>
</evidence>
<evidence type="ECO:0000256" key="1">
    <source>
        <dbReference type="ARBA" id="ARBA00001933"/>
    </source>
</evidence>
<dbReference type="FunFam" id="3.40.640.10:FF:000046">
    <property type="entry name" value="Cystathionine gamma-lyase"/>
    <property type="match status" value="1"/>
</dbReference>
<comment type="similarity">
    <text evidence="2 7">Belongs to the trans-sulfuration enzymes family.</text>
</comment>
<name>A0A7W9ZYR4_RHILE</name>
<dbReference type="Gene3D" id="3.40.640.10">
    <property type="entry name" value="Type I PLP-dependent aspartate aminotransferase-like (Major domain)"/>
    <property type="match status" value="1"/>
</dbReference>
<evidence type="ECO:0000256" key="7">
    <source>
        <dbReference type="RuleBase" id="RU362118"/>
    </source>
</evidence>
<reference evidence="8 9" key="1">
    <citation type="submission" date="2020-08" db="EMBL/GenBank/DDBJ databases">
        <title>Genomic Encyclopedia of Type Strains, Phase IV (KMG-V): Genome sequencing to study the core and pangenomes of soil and plant-associated prokaryotes.</title>
        <authorList>
            <person name="Whitman W."/>
        </authorList>
    </citation>
    <scope>NUCLEOTIDE SEQUENCE [LARGE SCALE GENOMIC DNA]</scope>
    <source>
        <strain evidence="8 9">SEMIA 4011</strain>
    </source>
</reference>
<sequence>MSERICQPIVKGLTGDGGASKSLVSRPSPKAISDMKEKDSLLQNAGINTRLTHIGNDPFDYHGFVNPPVVHASTVLFPNARTMETRSQKYTYGTRGTPTTDALCEAIDALEGSAGTILVPSGLAAVTIPFLGFVAAGDHALVVDSVYGPTRHFCDTMLKRLGVEVEYYDPSIGAGIETLFRPNTRLVHTEAPGSNTFEMQDIPAISAVAHRHGAVVMMDNTWATPLYFKPLDHGVDISIHASTKYPSGHSDILLGTVSANTEHWERLKEANGVLGICGAPDDAYQILRGLRTMGLRLERHYESALDIAQWLEGREDVARVLHPALPSFPSHNLWKRDFKGASGIFSFVLAADGPEKSRAKAHAFLDALRIFGLGYSWGGFESLALHAYLNDRTVAKAPTDGAVIRLQIGIEDVVDLKADIERGFAAASAV</sequence>
<comment type="cofactor">
    <cofactor evidence="1 7">
        <name>pyridoxal 5'-phosphate</name>
        <dbReference type="ChEBI" id="CHEBI:597326"/>
    </cofactor>
</comment>
<dbReference type="NCBIfam" id="TIGR01324">
    <property type="entry name" value="cysta_beta_ly_B"/>
    <property type="match status" value="1"/>
</dbReference>
<dbReference type="Gene3D" id="3.90.1150.10">
    <property type="entry name" value="Aspartate Aminotransferase, domain 1"/>
    <property type="match status" value="1"/>
</dbReference>